<reference evidence="2" key="1">
    <citation type="submission" date="2015-10" db="EMBL/GenBank/DDBJ databases">
        <authorList>
            <person name="Lehtovirta-Morley L.E."/>
            <person name="Vieille C."/>
        </authorList>
    </citation>
    <scope>NUCLEOTIDE SEQUENCE [LARGE SCALE GENOMIC DNA]</scope>
</reference>
<protein>
    <submittedName>
        <fullName evidence="1">Uncharacterized protein</fullName>
    </submittedName>
</protein>
<evidence type="ECO:0000313" key="1">
    <source>
        <dbReference type="EMBL" id="CUR52223.1"/>
    </source>
</evidence>
<evidence type="ECO:0000313" key="2">
    <source>
        <dbReference type="Proteomes" id="UP000196239"/>
    </source>
</evidence>
<gene>
    <name evidence="1" type="ORF">NDEV_1458</name>
</gene>
<name>A0A128A4D6_9ARCH</name>
<keyword evidence="2" id="KW-1185">Reference proteome</keyword>
<dbReference type="KEGG" id="ndv:NDEV_1458"/>
<dbReference type="Proteomes" id="UP000196239">
    <property type="component" value="Chromosome 1"/>
</dbReference>
<dbReference type="AlphaFoldDB" id="A0A128A4D6"/>
<proteinExistence type="predicted"/>
<sequence>MTELYEKAVEGQWYDPRTRKTVQVFAITYEVTQKPNREKTLIMEILYDFPDAGNFEYADDVKLEYEGGMPVYPQIQVGSTNKREILHP</sequence>
<organism evidence="1 2">
    <name type="scientific">Nitrosotalea devaniterrae</name>
    <dbReference type="NCBI Taxonomy" id="1078905"/>
    <lineage>
        <taxon>Archaea</taxon>
        <taxon>Nitrososphaerota</taxon>
        <taxon>Nitrososphaeria</taxon>
        <taxon>Nitrosotaleales</taxon>
        <taxon>Nitrosotaleaceae</taxon>
        <taxon>Nitrosotalea</taxon>
    </lineage>
</organism>
<accession>A0A128A4D6</accession>
<dbReference type="EMBL" id="LN890280">
    <property type="protein sequence ID" value="CUR52223.1"/>
    <property type="molecule type" value="Genomic_DNA"/>
</dbReference>